<dbReference type="InterPro" id="IPR036779">
    <property type="entry name" value="LysM_dom_sf"/>
</dbReference>
<proteinExistence type="predicted"/>
<dbReference type="Gene3D" id="3.10.350.10">
    <property type="entry name" value="LysM domain"/>
    <property type="match status" value="1"/>
</dbReference>
<name>A0A2S8ACH0_9FLAO</name>
<evidence type="ECO:0000313" key="2">
    <source>
        <dbReference type="EMBL" id="PQL92354.1"/>
    </source>
</evidence>
<dbReference type="OrthoDB" id="1246696at2"/>
<evidence type="ECO:0000259" key="1">
    <source>
        <dbReference type="PROSITE" id="PS51782"/>
    </source>
</evidence>
<keyword evidence="3" id="KW-1185">Reference proteome</keyword>
<evidence type="ECO:0000313" key="3">
    <source>
        <dbReference type="Proteomes" id="UP000238042"/>
    </source>
</evidence>
<dbReference type="EMBL" id="PSZM01000038">
    <property type="protein sequence ID" value="PQL92354.1"/>
    <property type="molecule type" value="Genomic_DNA"/>
</dbReference>
<feature type="domain" description="LysM" evidence="1">
    <location>
        <begin position="2"/>
        <end position="46"/>
    </location>
</feature>
<accession>A0A2S8ACH0</accession>
<comment type="caution">
    <text evidence="2">The sequence shown here is derived from an EMBL/GenBank/DDBJ whole genome shotgun (WGS) entry which is preliminary data.</text>
</comment>
<dbReference type="AlphaFoldDB" id="A0A2S8ACH0"/>
<dbReference type="RefSeq" id="WP_105246907.1">
    <property type="nucleotide sequence ID" value="NZ_PSZM01000038.1"/>
</dbReference>
<reference evidence="2 3" key="1">
    <citation type="submission" date="2018-02" db="EMBL/GenBank/DDBJ databases">
        <title>Genome sequences of Apibacter spp., gut symbionts of Asian honey bees.</title>
        <authorList>
            <person name="Kwong W.K."/>
            <person name="Steele M.I."/>
            <person name="Moran N.A."/>
        </authorList>
    </citation>
    <scope>NUCLEOTIDE SEQUENCE [LARGE SCALE GENOMIC DNA]</scope>
    <source>
        <strain evidence="3">wkB301</strain>
    </source>
</reference>
<dbReference type="Pfam" id="PF01476">
    <property type="entry name" value="LysM"/>
    <property type="match status" value="1"/>
</dbReference>
<organism evidence="2 3">
    <name type="scientific">Apibacter adventoris</name>
    <dbReference type="NCBI Taxonomy" id="1679466"/>
    <lineage>
        <taxon>Bacteria</taxon>
        <taxon>Pseudomonadati</taxon>
        <taxon>Bacteroidota</taxon>
        <taxon>Flavobacteriia</taxon>
        <taxon>Flavobacteriales</taxon>
        <taxon>Weeksellaceae</taxon>
        <taxon>Apibacter</taxon>
    </lineage>
</organism>
<dbReference type="InterPro" id="IPR018392">
    <property type="entry name" value="LysM"/>
</dbReference>
<dbReference type="PROSITE" id="PS51782">
    <property type="entry name" value="LYSM"/>
    <property type="match status" value="1"/>
</dbReference>
<dbReference type="Proteomes" id="UP000238042">
    <property type="component" value="Unassembled WGS sequence"/>
</dbReference>
<dbReference type="CDD" id="cd00118">
    <property type="entry name" value="LysM"/>
    <property type="match status" value="1"/>
</dbReference>
<sequence>MKKYHIQKGDTLESIAHSFGISVFELRDFHNTHCELSQLLGDKLTSHIKEILYQTKEDGIQKDFSELKEKESFELVLNPDASVESYGVQISFFENEVENSLKYNLKLRWLQRNLVKIQREKLYINNEESNLMADELAHAISSVLYPLELKVNSAGEITDINNYPEIVQRWKESLPKLQKYYKGEQTEKYIRKNEHVLSNPDLLFRSLTNDWFLHAFFNGLYHKYDLKKEMKIPRTFPMIPFLNPVEYIVTPRISTLEEDGEKLIQITLEGKTSDPRSRFDFENESYFPTRDPEDSEIPPARGTYKAKYFLTPDYYTLDGFYLECTLELEKTKKVYVTSSRIKKQSQLIIEEGIIEIVKPKEKKNSFLYD</sequence>
<protein>
    <recommendedName>
        <fullName evidence="1">LysM domain-containing protein</fullName>
    </recommendedName>
</protein>
<gene>
    <name evidence="2" type="ORF">C4S77_06695</name>
</gene>